<organism evidence="2 3">
    <name type="scientific">Parasedimentitalea maritima</name>
    <dbReference type="NCBI Taxonomy" id="2578117"/>
    <lineage>
        <taxon>Bacteria</taxon>
        <taxon>Pseudomonadati</taxon>
        <taxon>Pseudomonadota</taxon>
        <taxon>Alphaproteobacteria</taxon>
        <taxon>Rhodobacterales</taxon>
        <taxon>Paracoccaceae</taxon>
        <taxon>Parasedimentitalea</taxon>
    </lineage>
</organism>
<proteinExistence type="predicted"/>
<protein>
    <submittedName>
        <fullName evidence="2">Uncharacterized protein</fullName>
    </submittedName>
</protein>
<evidence type="ECO:0000313" key="3">
    <source>
        <dbReference type="Proteomes" id="UP000305041"/>
    </source>
</evidence>
<keyword evidence="1" id="KW-0812">Transmembrane</keyword>
<evidence type="ECO:0000256" key="1">
    <source>
        <dbReference type="SAM" id="Phobius"/>
    </source>
</evidence>
<keyword evidence="3" id="KW-1185">Reference proteome</keyword>
<sequence>MPDGIAIFAGGILSLITMATLILGPMMYLPLYLIEGTTKPALGYVLAFFYLTFRTLAIAATFLVITVVVFVEGPADLFKSEFFSNDFGEVLWLVVKIPAFFSIVALVAYRLRNNLPEEGEV</sequence>
<feature type="transmembrane region" description="Helical" evidence="1">
    <location>
        <begin position="6"/>
        <end position="29"/>
    </location>
</feature>
<feature type="transmembrane region" description="Helical" evidence="1">
    <location>
        <begin position="41"/>
        <end position="70"/>
    </location>
</feature>
<accession>A0ABY2UZL6</accession>
<dbReference type="RefSeq" id="WP_138161149.1">
    <property type="nucleotide sequence ID" value="NZ_VAUA01000001.1"/>
</dbReference>
<name>A0ABY2UZL6_9RHOB</name>
<keyword evidence="1" id="KW-1133">Transmembrane helix</keyword>
<gene>
    <name evidence="2" type="ORF">FEE96_01095</name>
</gene>
<reference evidence="2 3" key="1">
    <citation type="submission" date="2019-05" db="EMBL/GenBank/DDBJ databases">
        <title>Draft genome sequence of Pelagicola sp. DSW4-44.</title>
        <authorList>
            <person name="Oh J."/>
        </authorList>
    </citation>
    <scope>NUCLEOTIDE SEQUENCE [LARGE SCALE GENOMIC DNA]</scope>
    <source>
        <strain evidence="2 3">DSW4-44</strain>
    </source>
</reference>
<dbReference type="Proteomes" id="UP000305041">
    <property type="component" value="Unassembled WGS sequence"/>
</dbReference>
<comment type="caution">
    <text evidence="2">The sequence shown here is derived from an EMBL/GenBank/DDBJ whole genome shotgun (WGS) entry which is preliminary data.</text>
</comment>
<keyword evidence="1" id="KW-0472">Membrane</keyword>
<evidence type="ECO:0000313" key="2">
    <source>
        <dbReference type="EMBL" id="TLP68914.1"/>
    </source>
</evidence>
<dbReference type="EMBL" id="VAUA01000001">
    <property type="protein sequence ID" value="TLP68914.1"/>
    <property type="molecule type" value="Genomic_DNA"/>
</dbReference>
<feature type="transmembrane region" description="Helical" evidence="1">
    <location>
        <begin position="90"/>
        <end position="109"/>
    </location>
</feature>